<comment type="catalytic activity">
    <reaction evidence="7">
        <text>O-phospho-L-seryl-[protein] + H2O = L-seryl-[protein] + phosphate</text>
        <dbReference type="Rhea" id="RHEA:20629"/>
        <dbReference type="Rhea" id="RHEA-COMP:9863"/>
        <dbReference type="Rhea" id="RHEA-COMP:11604"/>
        <dbReference type="ChEBI" id="CHEBI:15377"/>
        <dbReference type="ChEBI" id="CHEBI:29999"/>
        <dbReference type="ChEBI" id="CHEBI:43474"/>
        <dbReference type="ChEBI" id="CHEBI:83421"/>
        <dbReference type="EC" id="3.1.3.16"/>
    </reaction>
</comment>
<dbReference type="EMBL" id="LQWZ01000035">
    <property type="protein sequence ID" value="OAH53719.1"/>
    <property type="molecule type" value="Genomic_DNA"/>
</dbReference>
<dbReference type="PANTHER" id="PTHR13832">
    <property type="entry name" value="PROTEIN PHOSPHATASE 2C"/>
    <property type="match status" value="1"/>
</dbReference>
<dbReference type="GO" id="GO:0046872">
    <property type="term" value="F:metal ion binding"/>
    <property type="evidence" value="ECO:0007669"/>
    <property type="project" value="UniProtKB-KW"/>
</dbReference>
<accession>A0A177KK20</accession>
<evidence type="ECO:0000256" key="5">
    <source>
        <dbReference type="ARBA" id="ARBA00022912"/>
    </source>
</evidence>
<dbReference type="SUPFAM" id="SSF81606">
    <property type="entry name" value="PP2C-like"/>
    <property type="match status" value="1"/>
</dbReference>
<keyword evidence="5" id="KW-0904">Protein phosphatase</keyword>
<dbReference type="CDD" id="cd00143">
    <property type="entry name" value="PP2Cc"/>
    <property type="match status" value="1"/>
</dbReference>
<keyword evidence="4" id="KW-0378">Hydrolase</keyword>
<dbReference type="SMART" id="SM00331">
    <property type="entry name" value="PP2C_SIG"/>
    <property type="match status" value="1"/>
</dbReference>
<dbReference type="Proteomes" id="UP000077271">
    <property type="component" value="Unassembled WGS sequence"/>
</dbReference>
<gene>
    <name evidence="10" type="ORF">AWH48_10600</name>
</gene>
<dbReference type="SMART" id="SM00332">
    <property type="entry name" value="PP2Cc"/>
    <property type="match status" value="1"/>
</dbReference>
<proteinExistence type="predicted"/>
<comment type="cofactor">
    <cofactor evidence="1">
        <name>Mn(2+)</name>
        <dbReference type="ChEBI" id="CHEBI:29035"/>
    </cofactor>
</comment>
<dbReference type="GO" id="GO:0004722">
    <property type="term" value="F:protein serine/threonine phosphatase activity"/>
    <property type="evidence" value="ECO:0007669"/>
    <property type="project" value="UniProtKB-EC"/>
</dbReference>
<keyword evidence="6" id="KW-0464">Manganese</keyword>
<comment type="catalytic activity">
    <reaction evidence="8">
        <text>O-phospho-L-threonyl-[protein] + H2O = L-threonyl-[protein] + phosphate</text>
        <dbReference type="Rhea" id="RHEA:47004"/>
        <dbReference type="Rhea" id="RHEA-COMP:11060"/>
        <dbReference type="Rhea" id="RHEA-COMP:11605"/>
        <dbReference type="ChEBI" id="CHEBI:15377"/>
        <dbReference type="ChEBI" id="CHEBI:30013"/>
        <dbReference type="ChEBI" id="CHEBI:43474"/>
        <dbReference type="ChEBI" id="CHEBI:61977"/>
        <dbReference type="EC" id="3.1.3.16"/>
    </reaction>
</comment>
<dbReference type="InterPro" id="IPR001932">
    <property type="entry name" value="PPM-type_phosphatase-like_dom"/>
</dbReference>
<dbReference type="FunFam" id="3.60.40.10:FF:000002">
    <property type="entry name" value="Serine/threonine phosphatase stp"/>
    <property type="match status" value="1"/>
</dbReference>
<dbReference type="InterPro" id="IPR015655">
    <property type="entry name" value="PP2C"/>
</dbReference>
<organism evidence="10 11">
    <name type="scientific">Domibacillus aminovorans</name>
    <dbReference type="NCBI Taxonomy" id="29332"/>
    <lineage>
        <taxon>Bacteria</taxon>
        <taxon>Bacillati</taxon>
        <taxon>Bacillota</taxon>
        <taxon>Bacilli</taxon>
        <taxon>Bacillales</taxon>
        <taxon>Bacillaceae</taxon>
        <taxon>Domibacillus</taxon>
    </lineage>
</organism>
<sequence>MRTTPCERACQRNEVISVNAVFQTDIGRVRAHNEDHGGVFYHGDHLCLAVVADGMGGHNAGDIASRMTIEAMERAWNTSASTIKSSDDAVEWLKSIILVVNKDILNHANEHSECSGMGTTLVAALCTEKFCTIASIGDSRCYLQSESGFTQVTEDHSLVNELVKSGEITREDAENHPKKNVLTRALGTDEKLIVDYRTIMFEEDDYLLLCSDGLSNKVTTTHMQHVLQSADSLPLKADTLIQMANENGGEDNITVVLLEQCAGSESG</sequence>
<evidence type="ECO:0000256" key="2">
    <source>
        <dbReference type="ARBA" id="ARBA00013081"/>
    </source>
</evidence>
<evidence type="ECO:0000256" key="1">
    <source>
        <dbReference type="ARBA" id="ARBA00001936"/>
    </source>
</evidence>
<evidence type="ECO:0000313" key="11">
    <source>
        <dbReference type="Proteomes" id="UP000077271"/>
    </source>
</evidence>
<dbReference type="EC" id="3.1.3.16" evidence="2"/>
<dbReference type="Pfam" id="PF13672">
    <property type="entry name" value="PP2C_2"/>
    <property type="match status" value="1"/>
</dbReference>
<evidence type="ECO:0000256" key="6">
    <source>
        <dbReference type="ARBA" id="ARBA00023211"/>
    </source>
</evidence>
<dbReference type="InterPro" id="IPR036457">
    <property type="entry name" value="PPM-type-like_dom_sf"/>
</dbReference>
<feature type="domain" description="PPM-type phosphatase" evidence="9">
    <location>
        <begin position="19"/>
        <end position="260"/>
    </location>
</feature>
<dbReference type="PROSITE" id="PS51746">
    <property type="entry name" value="PPM_2"/>
    <property type="match status" value="1"/>
</dbReference>
<keyword evidence="3" id="KW-0479">Metal-binding</keyword>
<dbReference type="PANTHER" id="PTHR13832:SF860">
    <property type="entry name" value="PROTEIN PHOSPHATASE PHPP"/>
    <property type="match status" value="1"/>
</dbReference>
<dbReference type="Gene3D" id="3.60.40.10">
    <property type="entry name" value="PPM-type phosphatase domain"/>
    <property type="match status" value="1"/>
</dbReference>
<evidence type="ECO:0000259" key="9">
    <source>
        <dbReference type="PROSITE" id="PS51746"/>
    </source>
</evidence>
<evidence type="ECO:0000256" key="4">
    <source>
        <dbReference type="ARBA" id="ARBA00022801"/>
    </source>
</evidence>
<comment type="caution">
    <text evidence="10">The sequence shown here is derived from an EMBL/GenBank/DDBJ whole genome shotgun (WGS) entry which is preliminary data.</text>
</comment>
<name>A0A177KK20_9BACI</name>
<evidence type="ECO:0000313" key="10">
    <source>
        <dbReference type="EMBL" id="OAH53719.1"/>
    </source>
</evidence>
<evidence type="ECO:0000256" key="8">
    <source>
        <dbReference type="ARBA" id="ARBA00048336"/>
    </source>
</evidence>
<protein>
    <recommendedName>
        <fullName evidence="2">protein-serine/threonine phosphatase</fullName>
        <ecNumber evidence="2">3.1.3.16</ecNumber>
    </recommendedName>
</protein>
<evidence type="ECO:0000256" key="3">
    <source>
        <dbReference type="ARBA" id="ARBA00022723"/>
    </source>
</evidence>
<dbReference type="NCBIfam" id="NF033484">
    <property type="entry name" value="Stp1_PP2C_phos"/>
    <property type="match status" value="1"/>
</dbReference>
<dbReference type="AlphaFoldDB" id="A0A177KK20"/>
<evidence type="ECO:0000256" key="7">
    <source>
        <dbReference type="ARBA" id="ARBA00047761"/>
    </source>
</evidence>
<reference evidence="10 11" key="1">
    <citation type="submission" date="2016-01" db="EMBL/GenBank/DDBJ databases">
        <title>Investigation of taxonomic status of Bacillus aminovorans.</title>
        <authorList>
            <person name="Verma A."/>
            <person name="Pal Y."/>
            <person name="Krishnamurthi S."/>
        </authorList>
    </citation>
    <scope>NUCLEOTIDE SEQUENCE [LARGE SCALE GENOMIC DNA]</scope>
    <source>
        <strain evidence="10 11">DSM 4337</strain>
    </source>
</reference>